<keyword evidence="10" id="KW-1185">Reference proteome</keyword>
<evidence type="ECO:0000256" key="1">
    <source>
        <dbReference type="ARBA" id="ARBA00004429"/>
    </source>
</evidence>
<dbReference type="GO" id="GO:0005886">
    <property type="term" value="C:plasma membrane"/>
    <property type="evidence" value="ECO:0007669"/>
    <property type="project" value="UniProtKB-SubCell"/>
</dbReference>
<gene>
    <name evidence="9" type="ORF">B0T16DRAFT_327984</name>
</gene>
<feature type="transmembrane region" description="Helical" evidence="8">
    <location>
        <begin position="80"/>
        <end position="100"/>
    </location>
</feature>
<evidence type="ECO:0000256" key="5">
    <source>
        <dbReference type="ARBA" id="ARBA00022692"/>
    </source>
</evidence>
<feature type="transmembrane region" description="Helical" evidence="8">
    <location>
        <begin position="34"/>
        <end position="59"/>
    </location>
</feature>
<feature type="transmembrane region" description="Helical" evidence="8">
    <location>
        <begin position="154"/>
        <end position="179"/>
    </location>
</feature>
<dbReference type="AlphaFoldDB" id="A0AA40CNG8"/>
<evidence type="ECO:0000256" key="3">
    <source>
        <dbReference type="ARBA" id="ARBA00022475"/>
    </source>
</evidence>
<dbReference type="InterPro" id="IPR007272">
    <property type="entry name" value="Sulf_transp_TsuA/YedE"/>
</dbReference>
<evidence type="ECO:0000256" key="2">
    <source>
        <dbReference type="ARBA" id="ARBA00022448"/>
    </source>
</evidence>
<feature type="transmembrane region" description="Helical" evidence="8">
    <location>
        <begin position="235"/>
        <end position="252"/>
    </location>
</feature>
<evidence type="ECO:0000256" key="6">
    <source>
        <dbReference type="ARBA" id="ARBA00022989"/>
    </source>
</evidence>
<keyword evidence="6 8" id="KW-1133">Transmembrane helix</keyword>
<evidence type="ECO:0000313" key="10">
    <source>
        <dbReference type="Proteomes" id="UP001174936"/>
    </source>
</evidence>
<feature type="transmembrane region" description="Helical" evidence="8">
    <location>
        <begin position="297"/>
        <end position="321"/>
    </location>
</feature>
<comment type="subcellular location">
    <subcellularLocation>
        <location evidence="1">Cell inner membrane</location>
        <topology evidence="1">Multi-pass membrane protein</topology>
    </subcellularLocation>
</comment>
<proteinExistence type="predicted"/>
<keyword evidence="2" id="KW-0813">Transport</keyword>
<keyword evidence="5 8" id="KW-0812">Transmembrane</keyword>
<feature type="transmembrane region" description="Helical" evidence="8">
    <location>
        <begin position="112"/>
        <end position="133"/>
    </location>
</feature>
<dbReference type="PANTHER" id="PTHR30574">
    <property type="entry name" value="INNER MEMBRANE PROTEIN YEDE"/>
    <property type="match status" value="1"/>
</dbReference>
<protein>
    <recommendedName>
        <fullName evidence="11">Sulphur transport domain-containing protein</fullName>
    </recommendedName>
</protein>
<comment type="caution">
    <text evidence="9">The sequence shown here is derived from an EMBL/GenBank/DDBJ whole genome shotgun (WGS) entry which is preliminary data.</text>
</comment>
<organism evidence="9 10">
    <name type="scientific">Cercophora newfieldiana</name>
    <dbReference type="NCBI Taxonomy" id="92897"/>
    <lineage>
        <taxon>Eukaryota</taxon>
        <taxon>Fungi</taxon>
        <taxon>Dikarya</taxon>
        <taxon>Ascomycota</taxon>
        <taxon>Pezizomycotina</taxon>
        <taxon>Sordariomycetes</taxon>
        <taxon>Sordariomycetidae</taxon>
        <taxon>Sordariales</taxon>
        <taxon>Lasiosphaeriaceae</taxon>
        <taxon>Cercophora</taxon>
    </lineage>
</organism>
<dbReference type="Pfam" id="PF04143">
    <property type="entry name" value="Sulf_transp"/>
    <property type="match status" value="1"/>
</dbReference>
<name>A0AA40CNG8_9PEZI</name>
<evidence type="ECO:0000256" key="7">
    <source>
        <dbReference type="ARBA" id="ARBA00023136"/>
    </source>
</evidence>
<evidence type="ECO:0000256" key="4">
    <source>
        <dbReference type="ARBA" id="ARBA00022519"/>
    </source>
</evidence>
<evidence type="ECO:0000256" key="8">
    <source>
        <dbReference type="SAM" id="Phobius"/>
    </source>
</evidence>
<keyword evidence="3" id="KW-1003">Cell membrane</keyword>
<evidence type="ECO:0008006" key="11">
    <source>
        <dbReference type="Google" id="ProtNLM"/>
    </source>
</evidence>
<evidence type="ECO:0000313" key="9">
    <source>
        <dbReference type="EMBL" id="KAK0645516.1"/>
    </source>
</evidence>
<keyword evidence="7 8" id="KW-0472">Membrane</keyword>
<dbReference type="EMBL" id="JAULSV010000004">
    <property type="protein sequence ID" value="KAK0645516.1"/>
    <property type="molecule type" value="Genomic_DNA"/>
</dbReference>
<feature type="transmembrane region" description="Helical" evidence="8">
    <location>
        <begin position="185"/>
        <end position="204"/>
    </location>
</feature>
<sequence>MDHLISGAAFGAALTASGVYQPSVILSQLEFDNFHMLQAFLAGAAGSTAIVTAAQKLGYVQLKPRNFSSIGLFAPWDGNLIGGMLLGTGMFLAGACPGTVLAQLGNGIRSGFYAFEGAAIAGIVWTGFLGPLLHRPQPSEGSAPKPAVYEALGISRGAAVLGFELMCAAIVAACSLSAVGPEAKLPPAVGGLCIAAAQLTSVILRRNLMGTSTSLEEIGDWFWGFFKGKVSPQRYVNTVFCAGMVGGAWLLSKTYPAFAPATNVTIDPLTAGIGGFLMIIGSRMAGGCTSGHGISGISLLSTSSFITIGAAFAWGGVLGMLTG</sequence>
<dbReference type="Proteomes" id="UP001174936">
    <property type="component" value="Unassembled WGS sequence"/>
</dbReference>
<keyword evidence="4" id="KW-0997">Cell inner membrane</keyword>
<reference evidence="9" key="1">
    <citation type="submission" date="2023-06" db="EMBL/GenBank/DDBJ databases">
        <title>Genome-scale phylogeny and comparative genomics of the fungal order Sordariales.</title>
        <authorList>
            <consortium name="Lawrence Berkeley National Laboratory"/>
            <person name="Hensen N."/>
            <person name="Bonometti L."/>
            <person name="Westerberg I."/>
            <person name="Brannstrom I.O."/>
            <person name="Guillou S."/>
            <person name="Cros-Aarteil S."/>
            <person name="Calhoun S."/>
            <person name="Haridas S."/>
            <person name="Kuo A."/>
            <person name="Mondo S."/>
            <person name="Pangilinan J."/>
            <person name="Riley R."/>
            <person name="Labutti K."/>
            <person name="Andreopoulos B."/>
            <person name="Lipzen A."/>
            <person name="Chen C."/>
            <person name="Yanf M."/>
            <person name="Daum C."/>
            <person name="Ng V."/>
            <person name="Clum A."/>
            <person name="Steindorff A."/>
            <person name="Ohm R."/>
            <person name="Martin F."/>
            <person name="Silar P."/>
            <person name="Natvig D."/>
            <person name="Lalanne C."/>
            <person name="Gautier V."/>
            <person name="Ament-Velasquez S.L."/>
            <person name="Kruys A."/>
            <person name="Hutchinson M.I."/>
            <person name="Powell A.J."/>
            <person name="Barry K."/>
            <person name="Miller A.N."/>
            <person name="Grigoriev I.V."/>
            <person name="Debuchy R."/>
            <person name="Gladieux P."/>
            <person name="Thoren M.H."/>
            <person name="Johannesson H."/>
        </authorList>
    </citation>
    <scope>NUCLEOTIDE SEQUENCE</scope>
    <source>
        <strain evidence="9">SMH2532-1</strain>
    </source>
</reference>
<feature type="transmembrane region" description="Helical" evidence="8">
    <location>
        <begin position="264"/>
        <end position="285"/>
    </location>
</feature>
<accession>A0AA40CNG8</accession>
<dbReference type="PANTHER" id="PTHR30574:SF1">
    <property type="entry name" value="SULPHUR TRANSPORT DOMAIN-CONTAINING PROTEIN"/>
    <property type="match status" value="1"/>
</dbReference>